<feature type="domain" description="F-box" evidence="1">
    <location>
        <begin position="3"/>
        <end position="50"/>
    </location>
</feature>
<dbReference type="eggNOG" id="ENOG502TJQU">
    <property type="taxonomic scope" value="Eukaryota"/>
</dbReference>
<dbReference type="PANTHER" id="PTHR21503:SF53">
    <property type="entry name" value="F-BOX ASSOCIATED DOMAIN-CONTAINING PROTEIN-RELATED"/>
    <property type="match status" value="1"/>
</dbReference>
<dbReference type="Pfam" id="PF00646">
    <property type="entry name" value="F-box"/>
    <property type="match status" value="1"/>
</dbReference>
<dbReference type="AlphaFoldDB" id="A0A1I7TUP2"/>
<dbReference type="InterPro" id="IPR001810">
    <property type="entry name" value="F-box_dom"/>
</dbReference>
<organism evidence="2 3">
    <name type="scientific">Caenorhabditis tropicalis</name>
    <dbReference type="NCBI Taxonomy" id="1561998"/>
    <lineage>
        <taxon>Eukaryota</taxon>
        <taxon>Metazoa</taxon>
        <taxon>Ecdysozoa</taxon>
        <taxon>Nematoda</taxon>
        <taxon>Chromadorea</taxon>
        <taxon>Rhabditida</taxon>
        <taxon>Rhabditina</taxon>
        <taxon>Rhabditomorpha</taxon>
        <taxon>Rhabditoidea</taxon>
        <taxon>Rhabditidae</taxon>
        <taxon>Peloderinae</taxon>
        <taxon>Caenorhabditis</taxon>
    </lineage>
</organism>
<evidence type="ECO:0000313" key="2">
    <source>
        <dbReference type="Proteomes" id="UP000095282"/>
    </source>
</evidence>
<dbReference type="InterPro" id="IPR012885">
    <property type="entry name" value="F-box_Sdz-33"/>
</dbReference>
<evidence type="ECO:0000259" key="1">
    <source>
        <dbReference type="PROSITE" id="PS50181"/>
    </source>
</evidence>
<sequence length="304" mass="35653">MDAFPLYHLPLVAMEHVLCMMNPFQLIELSKTSFRFKRAVRSFSRIRPKFRIDLGIRHQPNIVILGTNDSWTYSWATIFKCSNYPMEELRKMHDHIKEVLRSPLETLYYKLELFPSENKSITDWLRSQHESVHHLELVCYTEGFDDDLKYLVSGLKITGKLYLLVTKYEENFQIEIPESPSHLKLSHSSFISYEQFLTLRHPKITLHRSILTDQKINHFLKSWMSCESHLELKLFEISTSGPEAKDVIMDVPHEVTTEPSVVIMLNEKFEFSNIKCGYNIKRSDGKAATVCFGNLRDLLYMIIN</sequence>
<keyword evidence="2" id="KW-1185">Reference proteome</keyword>
<name>A0A1I7TUP2_9PELO</name>
<dbReference type="PROSITE" id="PS50181">
    <property type="entry name" value="FBOX"/>
    <property type="match status" value="1"/>
</dbReference>
<dbReference type="Pfam" id="PF07735">
    <property type="entry name" value="FBA_2"/>
    <property type="match status" value="1"/>
</dbReference>
<dbReference type="Proteomes" id="UP000095282">
    <property type="component" value="Unplaced"/>
</dbReference>
<dbReference type="PANTHER" id="PTHR21503">
    <property type="entry name" value="F-BOX-CONTAINING HYPOTHETICAL PROTEIN C.ELEGANS"/>
    <property type="match status" value="1"/>
</dbReference>
<reference evidence="3" key="1">
    <citation type="submission" date="2016-11" db="UniProtKB">
        <authorList>
            <consortium name="WormBaseParasite"/>
        </authorList>
    </citation>
    <scope>IDENTIFICATION</scope>
</reference>
<protein>
    <submittedName>
        <fullName evidence="3">F-box domain-containing protein</fullName>
    </submittedName>
</protein>
<accession>A0A1I7TUP2</accession>
<dbReference type="WBParaSite" id="Csp11.Scaffold629.g11964.t1">
    <property type="protein sequence ID" value="Csp11.Scaffold629.g11964.t1"/>
    <property type="gene ID" value="Csp11.Scaffold629.g11964"/>
</dbReference>
<proteinExistence type="predicted"/>
<evidence type="ECO:0000313" key="3">
    <source>
        <dbReference type="WBParaSite" id="Csp11.Scaffold629.g11964.t1"/>
    </source>
</evidence>